<dbReference type="Proteomes" id="UP000036923">
    <property type="component" value="Unassembled WGS sequence"/>
</dbReference>
<dbReference type="eggNOG" id="ENOG5032571">
    <property type="taxonomic scope" value="Bacteria"/>
</dbReference>
<proteinExistence type="predicted"/>
<accession>A0A0L6JLY1</accession>
<dbReference type="STRING" id="398512.Bccel_2010"/>
<evidence type="ECO:0000313" key="1">
    <source>
        <dbReference type="EMBL" id="KNY26745.1"/>
    </source>
</evidence>
<gene>
    <name evidence="1" type="ORF">Bccel_2010</name>
</gene>
<dbReference type="InterPro" id="IPR025619">
    <property type="entry name" value="YlzJ"/>
</dbReference>
<name>A0A0L6JLY1_9FIRM</name>
<protein>
    <submittedName>
        <fullName evidence="1">YlzJ-like protein</fullName>
    </submittedName>
</protein>
<keyword evidence="2" id="KW-1185">Reference proteome</keyword>
<dbReference type="Pfam" id="PF14035">
    <property type="entry name" value="YlzJ"/>
    <property type="match status" value="1"/>
</dbReference>
<comment type="caution">
    <text evidence="1">The sequence shown here is derived from an EMBL/GenBank/DDBJ whole genome shotgun (WGS) entry which is preliminary data.</text>
</comment>
<dbReference type="EMBL" id="LGTC01000001">
    <property type="protein sequence ID" value="KNY26745.1"/>
    <property type="molecule type" value="Genomic_DNA"/>
</dbReference>
<organism evidence="1 2">
    <name type="scientific">Pseudobacteroides cellulosolvens ATCC 35603 = DSM 2933</name>
    <dbReference type="NCBI Taxonomy" id="398512"/>
    <lineage>
        <taxon>Bacteria</taxon>
        <taxon>Bacillati</taxon>
        <taxon>Bacillota</taxon>
        <taxon>Clostridia</taxon>
        <taxon>Eubacteriales</taxon>
        <taxon>Oscillospiraceae</taxon>
        <taxon>Pseudobacteroides</taxon>
    </lineage>
</organism>
<dbReference type="RefSeq" id="WP_036946865.1">
    <property type="nucleotide sequence ID" value="NZ_KN050764.1"/>
</dbReference>
<reference evidence="2" key="1">
    <citation type="submission" date="2015-07" db="EMBL/GenBank/DDBJ databases">
        <title>Near-Complete Genome Sequence of the Cellulolytic Bacterium Bacteroides (Pseudobacteroides) cellulosolvens ATCC 35603.</title>
        <authorList>
            <person name="Dassa B."/>
            <person name="Utturkar S.M."/>
            <person name="Klingeman D.M."/>
            <person name="Hurt R.A."/>
            <person name="Keller M."/>
            <person name="Xu J."/>
            <person name="Reddy Y.H.K."/>
            <person name="Borovok I."/>
            <person name="Grinberg I.R."/>
            <person name="Lamed R."/>
            <person name="Zhivin O."/>
            <person name="Bayer E.A."/>
            <person name="Brown S.D."/>
        </authorList>
    </citation>
    <scope>NUCLEOTIDE SEQUENCE [LARGE SCALE GENOMIC DNA]</scope>
    <source>
        <strain evidence="2">DSM 2933</strain>
    </source>
</reference>
<evidence type="ECO:0000313" key="2">
    <source>
        <dbReference type="Proteomes" id="UP000036923"/>
    </source>
</evidence>
<dbReference type="OrthoDB" id="1683573at2"/>
<dbReference type="AlphaFoldDB" id="A0A0L6JLY1"/>
<sequence>MILYTIIPDESIFNNNSFNSSNQASDNLATMEINYMGEKVEVFKNSSNKYVVGRVLSTSLSAYLNPKLQPGTEIE</sequence>